<evidence type="ECO:0000256" key="2">
    <source>
        <dbReference type="ARBA" id="ARBA00022737"/>
    </source>
</evidence>
<feature type="repeat" description="WD" evidence="3">
    <location>
        <begin position="39"/>
        <end position="87"/>
    </location>
</feature>
<dbReference type="PANTHER" id="PTHR19879:SF9">
    <property type="entry name" value="TRANSCRIPTION INITIATION FACTOR TFIID SUBUNIT 5"/>
    <property type="match status" value="1"/>
</dbReference>
<dbReference type="SMART" id="SM00320">
    <property type="entry name" value="WD40"/>
    <property type="match status" value="5"/>
</dbReference>
<evidence type="ECO:0000256" key="3">
    <source>
        <dbReference type="PROSITE-ProRule" id="PRU00221"/>
    </source>
</evidence>
<feature type="repeat" description="WD" evidence="3">
    <location>
        <begin position="198"/>
        <end position="246"/>
    </location>
</feature>
<feature type="repeat" description="WD" evidence="3">
    <location>
        <begin position="14"/>
        <end position="38"/>
    </location>
</feature>
<gene>
    <name evidence="4" type="ORF">RFI_06334</name>
</gene>
<proteinExistence type="predicted"/>
<dbReference type="EMBL" id="ASPP01005313">
    <property type="protein sequence ID" value="ETO30784.1"/>
    <property type="molecule type" value="Genomic_DNA"/>
</dbReference>
<feature type="repeat" description="WD" evidence="3">
    <location>
        <begin position="247"/>
        <end position="296"/>
    </location>
</feature>
<evidence type="ECO:0000256" key="1">
    <source>
        <dbReference type="ARBA" id="ARBA00022574"/>
    </source>
</evidence>
<dbReference type="InterPro" id="IPR015943">
    <property type="entry name" value="WD40/YVTN_repeat-like_dom_sf"/>
</dbReference>
<accession>X6NY73</accession>
<dbReference type="Pfam" id="PF00400">
    <property type="entry name" value="WD40"/>
    <property type="match status" value="7"/>
</dbReference>
<dbReference type="PROSITE" id="PS00678">
    <property type="entry name" value="WD_REPEATS_1"/>
    <property type="match status" value="5"/>
</dbReference>
<keyword evidence="1 3" id="KW-0853">WD repeat</keyword>
<dbReference type="OrthoDB" id="10260946at2759"/>
<comment type="caution">
    <text evidence="4">The sequence shown here is derived from an EMBL/GenBank/DDBJ whole genome shotgun (WGS) entry which is preliminary data.</text>
</comment>
<dbReference type="SUPFAM" id="SSF50978">
    <property type="entry name" value="WD40 repeat-like"/>
    <property type="match status" value="1"/>
</dbReference>
<dbReference type="InterPro" id="IPR019775">
    <property type="entry name" value="WD40_repeat_CS"/>
</dbReference>
<dbReference type="PROSITE" id="PS50294">
    <property type="entry name" value="WD_REPEATS_REGION"/>
    <property type="match status" value="3"/>
</dbReference>
<protein>
    <submittedName>
        <fullName evidence="4">G-protein beta WD-40 repeats containing protein</fullName>
    </submittedName>
</protein>
<feature type="repeat" description="WD" evidence="3">
    <location>
        <begin position="88"/>
        <end position="131"/>
    </location>
</feature>
<reference evidence="4 5" key="1">
    <citation type="journal article" date="2013" name="Curr. Biol.">
        <title>The Genome of the Foraminiferan Reticulomyxa filosa.</title>
        <authorList>
            <person name="Glockner G."/>
            <person name="Hulsmann N."/>
            <person name="Schleicher M."/>
            <person name="Noegel A.A."/>
            <person name="Eichinger L."/>
            <person name="Gallinger C."/>
            <person name="Pawlowski J."/>
            <person name="Sierra R."/>
            <person name="Euteneuer U."/>
            <person name="Pillet L."/>
            <person name="Moustafa A."/>
            <person name="Platzer M."/>
            <person name="Groth M."/>
            <person name="Szafranski K."/>
            <person name="Schliwa M."/>
        </authorList>
    </citation>
    <scope>NUCLEOTIDE SEQUENCE [LARGE SCALE GENOMIC DNA]</scope>
</reference>
<dbReference type="Gene3D" id="2.130.10.10">
    <property type="entry name" value="YVTN repeat-like/Quinoprotein amine dehydrogenase"/>
    <property type="match status" value="2"/>
</dbReference>
<organism evidence="4 5">
    <name type="scientific">Reticulomyxa filosa</name>
    <dbReference type="NCBI Taxonomy" id="46433"/>
    <lineage>
        <taxon>Eukaryota</taxon>
        <taxon>Sar</taxon>
        <taxon>Rhizaria</taxon>
        <taxon>Retaria</taxon>
        <taxon>Foraminifera</taxon>
        <taxon>Monothalamids</taxon>
        <taxon>Reticulomyxidae</taxon>
        <taxon>Reticulomyxa</taxon>
    </lineage>
</organism>
<dbReference type="PROSITE" id="PS50082">
    <property type="entry name" value="WD_REPEATS_2"/>
    <property type="match status" value="6"/>
</dbReference>
<dbReference type="PRINTS" id="PR00320">
    <property type="entry name" value="GPROTEINBRPT"/>
</dbReference>
<dbReference type="InterPro" id="IPR001680">
    <property type="entry name" value="WD40_rpt"/>
</dbReference>
<dbReference type="InterPro" id="IPR036322">
    <property type="entry name" value="WD40_repeat_dom_sf"/>
</dbReference>
<keyword evidence="5" id="KW-1185">Reference proteome</keyword>
<dbReference type="InterPro" id="IPR020472">
    <property type="entry name" value="WD40_PAC1"/>
</dbReference>
<name>X6NY73_RETFI</name>
<dbReference type="PANTHER" id="PTHR19879">
    <property type="entry name" value="TRANSCRIPTION INITIATION FACTOR TFIID"/>
    <property type="match status" value="1"/>
</dbReference>
<evidence type="ECO:0000313" key="4">
    <source>
        <dbReference type="EMBL" id="ETO30784.1"/>
    </source>
</evidence>
<dbReference type="Proteomes" id="UP000023152">
    <property type="component" value="Unassembled WGS sequence"/>
</dbReference>
<dbReference type="AlphaFoldDB" id="X6NY73"/>
<evidence type="ECO:0000313" key="5">
    <source>
        <dbReference type="Proteomes" id="UP000023152"/>
    </source>
</evidence>
<keyword evidence="2" id="KW-0677">Repeat</keyword>
<dbReference type="CDD" id="cd00200">
    <property type="entry name" value="WD40"/>
    <property type="match status" value="1"/>
</dbReference>
<sequence>MCGTIDNSTLNGRQLLCSGSADKTLCVWDIETNEQIQTFNGHSSSVYCARFSPYHYYNKNRRYVICSASFDKTICFWDIKDNNRFQVFGKHAEWVGGIEFSPFNSGRYLCSGSGDTTICLWDIETSKLLHIFNGHDEGVCCVDFSPLQSNNNNNNNNNDNKSNHIGVIGGNGYTICSGSYDNTIRLWDIETAKQLTVFNGHNDFVNCVKYGPNESGINGGSNTILSGSDDFCIYLWDVRSGKRIQEFNGHTDYVYAVEYSPFVVYDSEGSSNVICSGSKDNTIRFWDIRTNKNQLHVIKGDKKEDYGIYCLKLLQFKKKSKNNNGDEAVKVVRISNIKMLFARIKIINAKVDLFKRNNTGNIKNKMFNERK</sequence>
<feature type="repeat" description="WD" evidence="3">
    <location>
        <begin position="171"/>
        <end position="197"/>
    </location>
</feature>